<reference evidence="1" key="1">
    <citation type="journal article" date="2022" name="Int. J. Mol. Sci.">
        <title>Draft Genome of Tanacetum Coccineum: Genomic Comparison of Closely Related Tanacetum-Family Plants.</title>
        <authorList>
            <person name="Yamashiro T."/>
            <person name="Shiraishi A."/>
            <person name="Nakayama K."/>
            <person name="Satake H."/>
        </authorList>
    </citation>
    <scope>NUCLEOTIDE SEQUENCE</scope>
</reference>
<keyword evidence="2" id="KW-1185">Reference proteome</keyword>
<comment type="caution">
    <text evidence="1">The sequence shown here is derived from an EMBL/GenBank/DDBJ whole genome shotgun (WGS) entry which is preliminary data.</text>
</comment>
<protein>
    <submittedName>
        <fullName evidence="1">Uncharacterized protein</fullName>
    </submittedName>
</protein>
<dbReference type="Proteomes" id="UP001151760">
    <property type="component" value="Unassembled WGS sequence"/>
</dbReference>
<proteinExistence type="predicted"/>
<reference evidence="1" key="2">
    <citation type="submission" date="2022-01" db="EMBL/GenBank/DDBJ databases">
        <authorList>
            <person name="Yamashiro T."/>
            <person name="Shiraishi A."/>
            <person name="Satake H."/>
            <person name="Nakayama K."/>
        </authorList>
    </citation>
    <scope>NUCLEOTIDE SEQUENCE</scope>
</reference>
<evidence type="ECO:0000313" key="2">
    <source>
        <dbReference type="Proteomes" id="UP001151760"/>
    </source>
</evidence>
<evidence type="ECO:0000313" key="1">
    <source>
        <dbReference type="EMBL" id="GJT71518.1"/>
    </source>
</evidence>
<accession>A0ABQ5G791</accession>
<name>A0ABQ5G791_9ASTR</name>
<sequence length="183" mass="21403">MGKLLLHLSHDITYLTVEFTSSLYWLGTGVPVEKILARWVPIRTNIGLEGDEEKLCDEYDGIWRLGKQGGRFLGGEQRSLSLVEFRWDEHRLLEFCPMIGDDEFTTRSMVARMIRDPRVRLAHSCIATTISGRRDSTQRITLIDLFFIYYRAIGERLRKELVLEHKRRSSRKSTKSEEYDVSF</sequence>
<gene>
    <name evidence="1" type="ORF">Tco_1030804</name>
</gene>
<dbReference type="EMBL" id="BQNB010018174">
    <property type="protein sequence ID" value="GJT71518.1"/>
    <property type="molecule type" value="Genomic_DNA"/>
</dbReference>
<organism evidence="1 2">
    <name type="scientific">Tanacetum coccineum</name>
    <dbReference type="NCBI Taxonomy" id="301880"/>
    <lineage>
        <taxon>Eukaryota</taxon>
        <taxon>Viridiplantae</taxon>
        <taxon>Streptophyta</taxon>
        <taxon>Embryophyta</taxon>
        <taxon>Tracheophyta</taxon>
        <taxon>Spermatophyta</taxon>
        <taxon>Magnoliopsida</taxon>
        <taxon>eudicotyledons</taxon>
        <taxon>Gunneridae</taxon>
        <taxon>Pentapetalae</taxon>
        <taxon>asterids</taxon>
        <taxon>campanulids</taxon>
        <taxon>Asterales</taxon>
        <taxon>Asteraceae</taxon>
        <taxon>Asteroideae</taxon>
        <taxon>Anthemideae</taxon>
        <taxon>Anthemidinae</taxon>
        <taxon>Tanacetum</taxon>
    </lineage>
</organism>